<dbReference type="GO" id="GO:0034599">
    <property type="term" value="P:cellular response to oxidative stress"/>
    <property type="evidence" value="ECO:0007669"/>
    <property type="project" value="TreeGrafter"/>
</dbReference>
<feature type="active site" description="Cysteine sulfenic acid (-SOH) intermediate; for peroxidase activity" evidence="13">
    <location>
        <position position="44"/>
    </location>
</feature>
<evidence type="ECO:0000256" key="8">
    <source>
        <dbReference type="ARBA" id="ARBA00023284"/>
    </source>
</evidence>
<dbReference type="PROSITE" id="PS51352">
    <property type="entry name" value="THIOREDOXIN_2"/>
    <property type="match status" value="1"/>
</dbReference>
<evidence type="ECO:0000256" key="9">
    <source>
        <dbReference type="ARBA" id="ARBA00032824"/>
    </source>
</evidence>
<evidence type="ECO:0000256" key="5">
    <source>
        <dbReference type="ARBA" id="ARBA00022862"/>
    </source>
</evidence>
<gene>
    <name evidence="15" type="ORF">SAMN06265361_11170</name>
</gene>
<dbReference type="InterPro" id="IPR050924">
    <property type="entry name" value="Peroxiredoxin_BCP/PrxQ"/>
</dbReference>
<dbReference type="FunFam" id="3.40.30.10:FF:000007">
    <property type="entry name" value="Thioredoxin-dependent thiol peroxidase"/>
    <property type="match status" value="1"/>
</dbReference>
<dbReference type="NCBIfam" id="NF006960">
    <property type="entry name" value="PRK09437.1"/>
    <property type="match status" value="1"/>
</dbReference>
<evidence type="ECO:0000256" key="12">
    <source>
        <dbReference type="ARBA" id="ARBA00049091"/>
    </source>
</evidence>
<dbReference type="PANTHER" id="PTHR42801:SF4">
    <property type="entry name" value="AHPC_TSA FAMILY PROTEIN"/>
    <property type="match status" value="1"/>
</dbReference>
<keyword evidence="5" id="KW-0049">Antioxidant</keyword>
<reference evidence="15" key="1">
    <citation type="submission" date="2017-05" db="EMBL/GenBank/DDBJ databases">
        <authorList>
            <person name="Varghese N."/>
            <person name="Submissions S."/>
        </authorList>
    </citation>
    <scope>NUCLEOTIDE SEQUENCE</scope>
    <source>
        <strain evidence="15">DSM 45262</strain>
    </source>
</reference>
<evidence type="ECO:0000259" key="14">
    <source>
        <dbReference type="PROSITE" id="PS51352"/>
    </source>
</evidence>
<evidence type="ECO:0000256" key="6">
    <source>
        <dbReference type="ARBA" id="ARBA00023002"/>
    </source>
</evidence>
<keyword evidence="4" id="KW-0575">Peroxidase</keyword>
<dbReference type="Gene3D" id="3.40.30.10">
    <property type="entry name" value="Glutaredoxin"/>
    <property type="match status" value="1"/>
</dbReference>
<keyword evidence="7" id="KW-1015">Disulfide bond</keyword>
<keyword evidence="16" id="KW-1185">Reference proteome</keyword>
<dbReference type="CDD" id="cd03017">
    <property type="entry name" value="PRX_BCP"/>
    <property type="match status" value="1"/>
</dbReference>
<evidence type="ECO:0000256" key="3">
    <source>
        <dbReference type="ARBA" id="ARBA00013017"/>
    </source>
</evidence>
<evidence type="ECO:0000256" key="13">
    <source>
        <dbReference type="PIRSR" id="PIRSR000239-1"/>
    </source>
</evidence>
<evidence type="ECO:0000256" key="2">
    <source>
        <dbReference type="ARBA" id="ARBA00011245"/>
    </source>
</evidence>
<evidence type="ECO:0000313" key="15">
    <source>
        <dbReference type="EMBL" id="SMP34586.1"/>
    </source>
</evidence>
<comment type="similarity">
    <text evidence="10">Belongs to the peroxiredoxin family. BCP/PrxQ subfamily.</text>
</comment>
<dbReference type="InterPro" id="IPR000866">
    <property type="entry name" value="AhpC/TSA"/>
</dbReference>
<dbReference type="GO" id="GO:0045454">
    <property type="term" value="P:cell redox homeostasis"/>
    <property type="evidence" value="ECO:0007669"/>
    <property type="project" value="TreeGrafter"/>
</dbReference>
<comment type="function">
    <text evidence="1">Thiol-specific peroxidase that catalyzes the reduction of hydrogen peroxide and organic hydroperoxides to water and alcohols, respectively. Plays a role in cell protection against oxidative stress by detoxifying peroxides and as sensor of hydrogen peroxide-mediated signaling events.</text>
</comment>
<name>A0AA46AH49_9BACL</name>
<dbReference type="GO" id="GO:0005737">
    <property type="term" value="C:cytoplasm"/>
    <property type="evidence" value="ECO:0007669"/>
    <property type="project" value="TreeGrafter"/>
</dbReference>
<dbReference type="Proteomes" id="UP001157946">
    <property type="component" value="Unassembled WGS sequence"/>
</dbReference>
<dbReference type="AlphaFoldDB" id="A0AA46AH49"/>
<dbReference type="SUPFAM" id="SSF52833">
    <property type="entry name" value="Thioredoxin-like"/>
    <property type="match status" value="1"/>
</dbReference>
<dbReference type="EMBL" id="FXTU01000011">
    <property type="protein sequence ID" value="SMP34586.1"/>
    <property type="molecule type" value="Genomic_DNA"/>
</dbReference>
<proteinExistence type="inferred from homology"/>
<accession>A0AA46AH49</accession>
<sequence length="155" mass="17385">MLKVGEPAIDFTLDATNGRKVSLSEFRGQNVVLFFYPKDNTPGCTMEACEFRDKHAAFAELDTVVLGISRDSIASHEKFIKKHDLPFLLLSDPDGTVCTAYDVLKEKNMFGKKSIGIVRSTFVIDREGKLAKVDYKVKVAGHVEEVLNFVREQLK</sequence>
<dbReference type="RefSeq" id="WP_022735688.1">
    <property type="nucleotide sequence ID" value="NZ_FXTU01000011.1"/>
</dbReference>
<dbReference type="InterPro" id="IPR024706">
    <property type="entry name" value="Peroxiredoxin_AhpC-typ"/>
</dbReference>
<feature type="domain" description="Thioredoxin" evidence="14">
    <location>
        <begin position="2"/>
        <end position="155"/>
    </location>
</feature>
<dbReference type="EC" id="1.11.1.24" evidence="3"/>
<comment type="caution">
    <text evidence="15">The sequence shown here is derived from an EMBL/GenBank/DDBJ whole genome shotgun (WGS) entry which is preliminary data.</text>
</comment>
<evidence type="ECO:0000256" key="10">
    <source>
        <dbReference type="ARBA" id="ARBA00038489"/>
    </source>
</evidence>
<evidence type="ECO:0000256" key="1">
    <source>
        <dbReference type="ARBA" id="ARBA00003330"/>
    </source>
</evidence>
<protein>
    <recommendedName>
        <fullName evidence="3">thioredoxin-dependent peroxiredoxin</fullName>
        <ecNumber evidence="3">1.11.1.24</ecNumber>
    </recommendedName>
    <alternativeName>
        <fullName evidence="11">Bacterioferritin comigratory protein</fullName>
    </alternativeName>
    <alternativeName>
        <fullName evidence="9">Thioredoxin peroxidase</fullName>
    </alternativeName>
</protein>
<dbReference type="Pfam" id="PF00578">
    <property type="entry name" value="AhpC-TSA"/>
    <property type="match status" value="1"/>
</dbReference>
<dbReference type="InterPro" id="IPR013766">
    <property type="entry name" value="Thioredoxin_domain"/>
</dbReference>
<dbReference type="PANTHER" id="PTHR42801">
    <property type="entry name" value="THIOREDOXIN-DEPENDENT PEROXIDE REDUCTASE"/>
    <property type="match status" value="1"/>
</dbReference>
<keyword evidence="8" id="KW-0676">Redox-active center</keyword>
<dbReference type="PIRSF" id="PIRSF000239">
    <property type="entry name" value="AHPC"/>
    <property type="match status" value="1"/>
</dbReference>
<keyword evidence="6" id="KW-0560">Oxidoreductase</keyword>
<comment type="subunit">
    <text evidence="2">Monomer.</text>
</comment>
<comment type="catalytic activity">
    <reaction evidence="12">
        <text>a hydroperoxide + [thioredoxin]-dithiol = an alcohol + [thioredoxin]-disulfide + H2O</text>
        <dbReference type="Rhea" id="RHEA:62620"/>
        <dbReference type="Rhea" id="RHEA-COMP:10698"/>
        <dbReference type="Rhea" id="RHEA-COMP:10700"/>
        <dbReference type="ChEBI" id="CHEBI:15377"/>
        <dbReference type="ChEBI" id="CHEBI:29950"/>
        <dbReference type="ChEBI" id="CHEBI:30879"/>
        <dbReference type="ChEBI" id="CHEBI:35924"/>
        <dbReference type="ChEBI" id="CHEBI:50058"/>
        <dbReference type="EC" id="1.11.1.24"/>
    </reaction>
</comment>
<evidence type="ECO:0000256" key="4">
    <source>
        <dbReference type="ARBA" id="ARBA00022559"/>
    </source>
</evidence>
<organism evidence="15 16">
    <name type="scientific">Laceyella tengchongensis</name>
    <dbReference type="NCBI Taxonomy" id="574699"/>
    <lineage>
        <taxon>Bacteria</taxon>
        <taxon>Bacillati</taxon>
        <taxon>Bacillota</taxon>
        <taxon>Bacilli</taxon>
        <taxon>Bacillales</taxon>
        <taxon>Thermoactinomycetaceae</taxon>
        <taxon>Laceyella</taxon>
    </lineage>
</organism>
<dbReference type="InterPro" id="IPR036249">
    <property type="entry name" value="Thioredoxin-like_sf"/>
</dbReference>
<evidence type="ECO:0000256" key="11">
    <source>
        <dbReference type="ARBA" id="ARBA00041373"/>
    </source>
</evidence>
<dbReference type="GO" id="GO:0008379">
    <property type="term" value="F:thioredoxin peroxidase activity"/>
    <property type="evidence" value="ECO:0007669"/>
    <property type="project" value="TreeGrafter"/>
</dbReference>
<evidence type="ECO:0000313" key="16">
    <source>
        <dbReference type="Proteomes" id="UP001157946"/>
    </source>
</evidence>
<evidence type="ECO:0000256" key="7">
    <source>
        <dbReference type="ARBA" id="ARBA00023157"/>
    </source>
</evidence>